<keyword evidence="2" id="KW-1185">Reference proteome</keyword>
<dbReference type="EMBL" id="BPUR01000005">
    <property type="protein sequence ID" value="GJH17270.1"/>
    <property type="molecule type" value="Genomic_DNA"/>
</dbReference>
<name>A0ACB5QPZ2_9BURK</name>
<accession>A0ACB5QPZ2</accession>
<comment type="caution">
    <text evidence="1">The sequence shown here is derived from an EMBL/GenBank/DDBJ whole genome shotgun (WGS) entry which is preliminary data.</text>
</comment>
<reference evidence="1" key="1">
    <citation type="submission" date="2021-09" db="EMBL/GenBank/DDBJ databases">
        <title>Isolation and characterization of 3-chlorobenzoate degrading bacteria from soils in Shizuoka.</title>
        <authorList>
            <person name="Ifat A."/>
            <person name="Ogawa N."/>
            <person name="Kimbara K."/>
            <person name="Moriuchi R."/>
            <person name="Dohra H."/>
            <person name="Shintani M."/>
        </authorList>
    </citation>
    <scope>NUCLEOTIDE SEQUENCE</scope>
    <source>
        <strain evidence="1">19CS2-2</strain>
    </source>
</reference>
<evidence type="ECO:0000313" key="1">
    <source>
        <dbReference type="EMBL" id="GJH17270.1"/>
    </source>
</evidence>
<organism evidence="1 2">
    <name type="scientific">Caballeronia novacaledonica</name>
    <dbReference type="NCBI Taxonomy" id="1544861"/>
    <lineage>
        <taxon>Bacteria</taxon>
        <taxon>Pseudomonadati</taxon>
        <taxon>Pseudomonadota</taxon>
        <taxon>Betaproteobacteria</taxon>
        <taxon>Burkholderiales</taxon>
        <taxon>Burkholderiaceae</taxon>
        <taxon>Caballeronia</taxon>
    </lineage>
</organism>
<dbReference type="Proteomes" id="UP001055013">
    <property type="component" value="Unassembled WGS sequence"/>
</dbReference>
<gene>
    <name evidence="1" type="ORF">CBA19CS22_12030</name>
</gene>
<sequence length="76" mass="8556">MRSAKRLINACFDAQETSLVSQSLVESDHIFCSDDAKEGVSAFLEKRTPNFRYAMTYHRSSLLHSLGSRSRSSVPM</sequence>
<proteinExistence type="predicted"/>
<evidence type="ECO:0000313" key="2">
    <source>
        <dbReference type="Proteomes" id="UP001055013"/>
    </source>
</evidence>
<protein>
    <submittedName>
        <fullName evidence="1">Uncharacterized protein</fullName>
    </submittedName>
</protein>